<dbReference type="PROSITE" id="PS50943">
    <property type="entry name" value="HTH_CROC1"/>
    <property type="match status" value="1"/>
</dbReference>
<dbReference type="Proteomes" id="UP001596439">
    <property type="component" value="Unassembled WGS sequence"/>
</dbReference>
<evidence type="ECO:0000313" key="3">
    <source>
        <dbReference type="Proteomes" id="UP001596439"/>
    </source>
</evidence>
<dbReference type="Pfam" id="PF12844">
    <property type="entry name" value="HTH_19"/>
    <property type="match status" value="1"/>
</dbReference>
<proteinExistence type="predicted"/>
<keyword evidence="3" id="KW-1185">Reference proteome</keyword>
<name>A0ABW2PNE6_9BACL</name>
<gene>
    <name evidence="2" type="ORF">ACFQO8_06755</name>
</gene>
<sequence>MQKSEFLGQVSRKIKLIRIESQHSQEEMANLLGISKKTLIQIEKERNEASWSTVVTLCALFNESEVLIHLIGDDPVEFVKLIATENTYEPKEKTLGGRVFWHAITEGPHFILQQNIISGHYRVIDLNHVRWYSTFDAEDAEQVRLKLELHREVSDDTKA</sequence>
<accession>A0ABW2PNE6</accession>
<dbReference type="InterPro" id="IPR001387">
    <property type="entry name" value="Cro/C1-type_HTH"/>
</dbReference>
<dbReference type="SUPFAM" id="SSF47413">
    <property type="entry name" value="lambda repressor-like DNA-binding domains"/>
    <property type="match status" value="1"/>
</dbReference>
<dbReference type="EMBL" id="JBHTCE010000001">
    <property type="protein sequence ID" value="MFC7389841.1"/>
    <property type="molecule type" value="Genomic_DNA"/>
</dbReference>
<dbReference type="RefSeq" id="WP_214788172.1">
    <property type="nucleotide sequence ID" value="NZ_JANIEL010000002.1"/>
</dbReference>
<dbReference type="Gene3D" id="1.10.260.40">
    <property type="entry name" value="lambda repressor-like DNA-binding domains"/>
    <property type="match status" value="1"/>
</dbReference>
<feature type="domain" description="HTH cro/C1-type" evidence="1">
    <location>
        <begin position="14"/>
        <end position="68"/>
    </location>
</feature>
<protein>
    <submittedName>
        <fullName evidence="2">Helix-turn-helix transcriptional regulator</fullName>
    </submittedName>
</protein>
<comment type="caution">
    <text evidence="2">The sequence shown here is derived from an EMBL/GenBank/DDBJ whole genome shotgun (WGS) entry which is preliminary data.</text>
</comment>
<evidence type="ECO:0000313" key="2">
    <source>
        <dbReference type="EMBL" id="MFC7389841.1"/>
    </source>
</evidence>
<evidence type="ECO:0000259" key="1">
    <source>
        <dbReference type="PROSITE" id="PS50943"/>
    </source>
</evidence>
<reference evidence="3" key="1">
    <citation type="journal article" date="2019" name="Int. J. Syst. Evol. Microbiol.">
        <title>The Global Catalogue of Microorganisms (GCM) 10K type strain sequencing project: providing services to taxonomists for standard genome sequencing and annotation.</title>
        <authorList>
            <consortium name="The Broad Institute Genomics Platform"/>
            <consortium name="The Broad Institute Genome Sequencing Center for Infectious Disease"/>
            <person name="Wu L."/>
            <person name="Ma J."/>
        </authorList>
    </citation>
    <scope>NUCLEOTIDE SEQUENCE [LARGE SCALE GENOMIC DNA]</scope>
    <source>
        <strain evidence="3">CCUG 55590</strain>
    </source>
</reference>
<dbReference type="SMART" id="SM00530">
    <property type="entry name" value="HTH_XRE"/>
    <property type="match status" value="1"/>
</dbReference>
<dbReference type="InterPro" id="IPR010982">
    <property type="entry name" value="Lambda_DNA-bd_dom_sf"/>
</dbReference>
<organism evidence="2 3">
    <name type="scientific">Exiguobacterium aestuarii</name>
    <dbReference type="NCBI Taxonomy" id="273527"/>
    <lineage>
        <taxon>Bacteria</taxon>
        <taxon>Bacillati</taxon>
        <taxon>Bacillota</taxon>
        <taxon>Bacilli</taxon>
        <taxon>Bacillales</taxon>
        <taxon>Bacillales Family XII. Incertae Sedis</taxon>
        <taxon>Exiguobacterium</taxon>
    </lineage>
</organism>
<dbReference type="CDD" id="cd00093">
    <property type="entry name" value="HTH_XRE"/>
    <property type="match status" value="1"/>
</dbReference>